<reference evidence="1 2" key="1">
    <citation type="submission" date="2022-05" db="EMBL/GenBank/DDBJ databases">
        <authorList>
            <consortium name="Genoscope - CEA"/>
            <person name="William W."/>
        </authorList>
    </citation>
    <scope>NUCLEOTIDE SEQUENCE [LARGE SCALE GENOMIC DNA]</scope>
</reference>
<feature type="non-terminal residue" evidence="1">
    <location>
        <position position="1"/>
    </location>
</feature>
<gene>
    <name evidence="1" type="ORF">PMEA_00021550</name>
</gene>
<accession>A0AAU9VUE8</accession>
<dbReference type="AlphaFoldDB" id="A0AAU9VUE8"/>
<protein>
    <submittedName>
        <fullName evidence="1">Uncharacterized protein</fullName>
    </submittedName>
</protein>
<organism evidence="1 2">
    <name type="scientific">Pocillopora meandrina</name>
    <dbReference type="NCBI Taxonomy" id="46732"/>
    <lineage>
        <taxon>Eukaryota</taxon>
        <taxon>Metazoa</taxon>
        <taxon>Cnidaria</taxon>
        <taxon>Anthozoa</taxon>
        <taxon>Hexacorallia</taxon>
        <taxon>Scleractinia</taxon>
        <taxon>Astrocoeniina</taxon>
        <taxon>Pocilloporidae</taxon>
        <taxon>Pocillopora</taxon>
    </lineage>
</organism>
<sequence length="210" mass="23704">SFIAVRVAEGAMGASISTQKISEEDRLKRQNLQNELGKMQHSLRVTAAAHYLSSEHYKSLDTKLQFASVILGSFGTAASVASKLAWKMMVSNSPRLAPIVVATSTTSVLFTAVVNVPNVQNAPANLYKAHFKSGIQCQYLEKRAKFVSEMEVWDTKISWQTLASKYDALLKEKTEVNSQMQSEYWAYRKALKKNEEKQLEKKRKEAFYQQ</sequence>
<evidence type="ECO:0000313" key="1">
    <source>
        <dbReference type="EMBL" id="CAH3038157.1"/>
    </source>
</evidence>
<name>A0AAU9VUE8_9CNID</name>
<proteinExistence type="predicted"/>
<dbReference type="Proteomes" id="UP001159428">
    <property type="component" value="Unassembled WGS sequence"/>
</dbReference>
<feature type="non-terminal residue" evidence="1">
    <location>
        <position position="210"/>
    </location>
</feature>
<comment type="caution">
    <text evidence="1">The sequence shown here is derived from an EMBL/GenBank/DDBJ whole genome shotgun (WGS) entry which is preliminary data.</text>
</comment>
<keyword evidence="2" id="KW-1185">Reference proteome</keyword>
<dbReference type="EMBL" id="CALNXJ010000004">
    <property type="protein sequence ID" value="CAH3038157.1"/>
    <property type="molecule type" value="Genomic_DNA"/>
</dbReference>
<evidence type="ECO:0000313" key="2">
    <source>
        <dbReference type="Proteomes" id="UP001159428"/>
    </source>
</evidence>